<dbReference type="EMBL" id="WHWB01034618">
    <property type="protein sequence ID" value="KAJ7407170.1"/>
    <property type="molecule type" value="Genomic_DNA"/>
</dbReference>
<dbReference type="Proteomes" id="UP001145742">
    <property type="component" value="Unassembled WGS sequence"/>
</dbReference>
<keyword evidence="3" id="KW-1185">Reference proteome</keyword>
<sequence length="111" mass="12198">MPRIKYLQISAVDTQVLISYDDAGLGDKPHTCKGSISSQVIFNVFTNDIDSGIKSTLSTFPINSKLSDELDTFEGWGAIQRIWTSSQSGPCEPHEFQQDQVPAYGSEQSPV</sequence>
<accession>A0ABQ9CQC4</accession>
<feature type="region of interest" description="Disordered" evidence="1">
    <location>
        <begin position="86"/>
        <end position="111"/>
    </location>
</feature>
<evidence type="ECO:0000256" key="1">
    <source>
        <dbReference type="SAM" id="MobiDB-lite"/>
    </source>
</evidence>
<protein>
    <submittedName>
        <fullName evidence="2">Uncharacterized protein</fullName>
    </submittedName>
</protein>
<evidence type="ECO:0000313" key="3">
    <source>
        <dbReference type="Proteomes" id="UP001145742"/>
    </source>
</evidence>
<evidence type="ECO:0000313" key="2">
    <source>
        <dbReference type="EMBL" id="KAJ7407170.1"/>
    </source>
</evidence>
<proteinExistence type="predicted"/>
<name>A0ABQ9CQC4_9PASS</name>
<organism evidence="2 3">
    <name type="scientific">Willisornis vidua</name>
    <name type="common">Xingu scale-backed antbird</name>
    <dbReference type="NCBI Taxonomy" id="1566151"/>
    <lineage>
        <taxon>Eukaryota</taxon>
        <taxon>Metazoa</taxon>
        <taxon>Chordata</taxon>
        <taxon>Craniata</taxon>
        <taxon>Vertebrata</taxon>
        <taxon>Euteleostomi</taxon>
        <taxon>Archelosauria</taxon>
        <taxon>Archosauria</taxon>
        <taxon>Dinosauria</taxon>
        <taxon>Saurischia</taxon>
        <taxon>Theropoda</taxon>
        <taxon>Coelurosauria</taxon>
        <taxon>Aves</taxon>
        <taxon>Neognathae</taxon>
        <taxon>Neoaves</taxon>
        <taxon>Telluraves</taxon>
        <taxon>Australaves</taxon>
        <taxon>Passeriformes</taxon>
        <taxon>Thamnophilidae</taxon>
        <taxon>Willisornis</taxon>
    </lineage>
</organism>
<reference evidence="2" key="1">
    <citation type="submission" date="2019-10" db="EMBL/GenBank/DDBJ databases">
        <authorList>
            <person name="Soares A.E.R."/>
            <person name="Aleixo A."/>
            <person name="Schneider P."/>
            <person name="Miyaki C.Y."/>
            <person name="Schneider M.P."/>
            <person name="Mello C."/>
            <person name="Vasconcelos A.T.R."/>
        </authorList>
    </citation>
    <scope>NUCLEOTIDE SEQUENCE</scope>
    <source>
        <tissue evidence="2">Muscle</tissue>
    </source>
</reference>
<comment type="caution">
    <text evidence="2">The sequence shown here is derived from an EMBL/GenBank/DDBJ whole genome shotgun (WGS) entry which is preliminary data.</text>
</comment>
<gene>
    <name evidence="2" type="ORF">WISP_128840</name>
</gene>